<reference evidence="2" key="1">
    <citation type="submission" date="2020-04" db="EMBL/GenBank/DDBJ databases">
        <authorList>
            <person name="Chiriac C."/>
            <person name="Salcher M."/>
            <person name="Ghai R."/>
            <person name="Kavagutti S V."/>
        </authorList>
    </citation>
    <scope>NUCLEOTIDE SEQUENCE</scope>
</reference>
<name>A0A6J5MC44_9CAUD</name>
<gene>
    <name evidence="2" type="ORF">UFOVP463_4</name>
</gene>
<feature type="coiled-coil region" evidence="1">
    <location>
        <begin position="18"/>
        <end position="68"/>
    </location>
</feature>
<protein>
    <submittedName>
        <fullName evidence="2">Uncharacterized protein</fullName>
    </submittedName>
</protein>
<proteinExistence type="predicted"/>
<accession>A0A6J5MC44</accession>
<evidence type="ECO:0000256" key="1">
    <source>
        <dbReference type="SAM" id="Coils"/>
    </source>
</evidence>
<sequence length="614" mass="65654">MAESTGQPILEVNIGADITQLQASLIAAENELRGFQSEIKKTTDTGRIAELSQSIETTKTKIAGLNAEINKSPKKFGDATNALGNLSRVAQDAPYGFIGIANNLNPLLESFQRLAKTEGGTKKALGAMAAGLTGPAGIGIALSVVSSLVVAFGDDIGIFIDKATGGSAALREYANAFTGAKSAFTDAYVEVEKVNSAFEQFHNGTMSKKDALDQYNSSLGKVYGTTKDIAEAEKLFIDNRDNYVQAALYRAAGQLALKKAAEEAFKQLEAQNAPENANKVDLFMGESLGAFALSKLTGGPAISASDIIGSEAIAKKAKKQEEVFKTIFKQFEELAREQDKLATHSRTFGQDITNIDPLKEYSAALKYELSKQLMDYEKYKKKFKEIDTSYISFQYKDEPVKESEFTKRTKKELADSSQNTLGRFLTKDAKERNDNYTLEDKKIKELTDSYENFANMLSGSVTNGIMSIFDAMQQGESPLEAIAQMFMNIAKSIAAAVIQAAIFEAILSAFPELKAIFAASGALQSAFGGKKLASGGITNGASIAMIGEAGPEAVLPLSKLNTFMQTSFNAGAMSGGGNGGGNGGQFVLRGQDLLVAINRTQKSSALKGQNISLI</sequence>
<organism evidence="2">
    <name type="scientific">uncultured Caudovirales phage</name>
    <dbReference type="NCBI Taxonomy" id="2100421"/>
    <lineage>
        <taxon>Viruses</taxon>
        <taxon>Duplodnaviria</taxon>
        <taxon>Heunggongvirae</taxon>
        <taxon>Uroviricota</taxon>
        <taxon>Caudoviricetes</taxon>
        <taxon>Peduoviridae</taxon>
        <taxon>Maltschvirus</taxon>
        <taxon>Maltschvirus maltsch</taxon>
    </lineage>
</organism>
<keyword evidence="1" id="KW-0175">Coiled coil</keyword>
<evidence type="ECO:0000313" key="2">
    <source>
        <dbReference type="EMBL" id="CAB4143872.1"/>
    </source>
</evidence>
<dbReference type="EMBL" id="LR796433">
    <property type="protein sequence ID" value="CAB4143872.1"/>
    <property type="molecule type" value="Genomic_DNA"/>
</dbReference>